<comment type="subcellular location">
    <subcellularLocation>
        <location evidence="1">Mitochondrion matrix</location>
    </subcellularLocation>
</comment>
<dbReference type="InterPro" id="IPR008011">
    <property type="entry name" value="Complex1_LYR_dom"/>
</dbReference>
<keyword evidence="3" id="KW-0496">Mitochondrion</keyword>
<protein>
    <recommendedName>
        <fullName evidence="7">Complex III assembly factor LYRM7</fullName>
    </recommendedName>
    <alternativeName>
        <fullName evidence="8">LYR motif-containing protein 7</fullName>
    </alternativeName>
</protein>
<comment type="subunit">
    <text evidence="6">Interacts with UQCRFS1.</text>
</comment>
<keyword evidence="4" id="KW-0143">Chaperone</keyword>
<evidence type="ECO:0000256" key="3">
    <source>
        <dbReference type="ARBA" id="ARBA00023128"/>
    </source>
</evidence>
<evidence type="ECO:0000256" key="1">
    <source>
        <dbReference type="ARBA" id="ARBA00004305"/>
    </source>
</evidence>
<dbReference type="Pfam" id="PF05347">
    <property type="entry name" value="Complex1_LYR"/>
    <property type="match status" value="1"/>
</dbReference>
<dbReference type="AlphaFoldDB" id="A0A564YQ62"/>
<evidence type="ECO:0000256" key="4">
    <source>
        <dbReference type="ARBA" id="ARBA00023186"/>
    </source>
</evidence>
<dbReference type="CDD" id="cd20267">
    <property type="entry name" value="Complex1_LYR_LYRM7"/>
    <property type="match status" value="1"/>
</dbReference>
<gene>
    <name evidence="10" type="ORF">WMSIL1_LOCUS8866</name>
</gene>
<dbReference type="InterPro" id="IPR045298">
    <property type="entry name" value="Complex1_LYR_LYRM7"/>
</dbReference>
<dbReference type="PANTHER" id="PTHR46749:SF1">
    <property type="entry name" value="COMPLEX III ASSEMBLY FACTOR LYRM7"/>
    <property type="match status" value="1"/>
</dbReference>
<evidence type="ECO:0000256" key="8">
    <source>
        <dbReference type="ARBA" id="ARBA00031830"/>
    </source>
</evidence>
<dbReference type="Proteomes" id="UP000321570">
    <property type="component" value="Unassembled WGS sequence"/>
</dbReference>
<dbReference type="GO" id="GO:0044183">
    <property type="term" value="F:protein folding chaperone"/>
    <property type="evidence" value="ECO:0007669"/>
    <property type="project" value="TreeGrafter"/>
</dbReference>
<evidence type="ECO:0000259" key="9">
    <source>
        <dbReference type="Pfam" id="PF05347"/>
    </source>
</evidence>
<dbReference type="GO" id="GO:0034551">
    <property type="term" value="P:mitochondrial respiratory chain complex III assembly"/>
    <property type="evidence" value="ECO:0007669"/>
    <property type="project" value="InterPro"/>
</dbReference>
<dbReference type="GO" id="GO:0005759">
    <property type="term" value="C:mitochondrial matrix"/>
    <property type="evidence" value="ECO:0007669"/>
    <property type="project" value="UniProtKB-SubCell"/>
</dbReference>
<dbReference type="EMBL" id="CABIJS010000333">
    <property type="protein sequence ID" value="VUZ49300.1"/>
    <property type="molecule type" value="Genomic_DNA"/>
</dbReference>
<evidence type="ECO:0000256" key="2">
    <source>
        <dbReference type="ARBA" id="ARBA00009508"/>
    </source>
</evidence>
<reference evidence="10 11" key="1">
    <citation type="submission" date="2019-07" db="EMBL/GenBank/DDBJ databases">
        <authorList>
            <person name="Jastrzebski P J."/>
            <person name="Paukszto L."/>
            <person name="Jastrzebski P J."/>
        </authorList>
    </citation>
    <scope>NUCLEOTIDE SEQUENCE [LARGE SCALE GENOMIC DNA]</scope>
    <source>
        <strain evidence="10 11">WMS-il1</strain>
    </source>
</reference>
<organism evidence="10 11">
    <name type="scientific">Hymenolepis diminuta</name>
    <name type="common">Rat tapeworm</name>
    <dbReference type="NCBI Taxonomy" id="6216"/>
    <lineage>
        <taxon>Eukaryota</taxon>
        <taxon>Metazoa</taxon>
        <taxon>Spiralia</taxon>
        <taxon>Lophotrochozoa</taxon>
        <taxon>Platyhelminthes</taxon>
        <taxon>Cestoda</taxon>
        <taxon>Eucestoda</taxon>
        <taxon>Cyclophyllidea</taxon>
        <taxon>Hymenolepididae</taxon>
        <taxon>Hymenolepis</taxon>
    </lineage>
</organism>
<comment type="function">
    <text evidence="5">Assembly factor required for Rieske Fe-S protein UQCRFS1 incorporation into the cytochrome b-c1 (CIII) complex. Functions as a chaperone, binding to this subunit within the mitochondrial matrix and stabilizing it prior to its translocation and insertion into the late CIII dimeric intermediate within the mitochondrial inner membrane.</text>
</comment>
<keyword evidence="11" id="KW-1185">Reference proteome</keyword>
<evidence type="ECO:0000256" key="6">
    <source>
        <dbReference type="ARBA" id="ARBA00025809"/>
    </source>
</evidence>
<feature type="domain" description="Complex 1 LYR protein" evidence="9">
    <location>
        <begin position="11"/>
        <end position="64"/>
    </location>
</feature>
<evidence type="ECO:0000313" key="11">
    <source>
        <dbReference type="Proteomes" id="UP000321570"/>
    </source>
</evidence>
<sequence length="87" mass="10532">MQQMAIRKKSLDLFRKLHRTRQVVFKGDDLALCQTKKRINDEFRKNKDVTDQEKLNELWKFGEDVNLLLRKTVVQCVFDEESRRFSE</sequence>
<evidence type="ECO:0000313" key="10">
    <source>
        <dbReference type="EMBL" id="VUZ49300.1"/>
    </source>
</evidence>
<accession>A0A564YQ62</accession>
<dbReference type="PANTHER" id="PTHR46749">
    <property type="entry name" value="COMPLEX III ASSEMBLY FACTOR LYRM7"/>
    <property type="match status" value="1"/>
</dbReference>
<comment type="similarity">
    <text evidence="2">Belongs to the complex I LYR family.</text>
</comment>
<evidence type="ECO:0000256" key="5">
    <source>
        <dbReference type="ARBA" id="ARBA00025430"/>
    </source>
</evidence>
<name>A0A564YQ62_HYMDI</name>
<proteinExistence type="inferred from homology"/>
<evidence type="ECO:0000256" key="7">
    <source>
        <dbReference type="ARBA" id="ARBA00026165"/>
    </source>
</evidence>
<dbReference type="InterPro" id="IPR050435">
    <property type="entry name" value="MZM1/LYRM7"/>
</dbReference>